<protein>
    <recommendedName>
        <fullName evidence="7">Polycystin cation channel PKD1/PKD2 domain-containing protein</fullName>
    </recommendedName>
</protein>
<keyword evidence="3 6" id="KW-0812">Transmembrane</keyword>
<feature type="transmembrane region" description="Helical" evidence="6">
    <location>
        <begin position="87"/>
        <end position="112"/>
    </location>
</feature>
<evidence type="ECO:0000256" key="1">
    <source>
        <dbReference type="ARBA" id="ARBA00004141"/>
    </source>
</evidence>
<evidence type="ECO:0000313" key="8">
    <source>
        <dbReference type="EMBL" id="EDO48494.1"/>
    </source>
</evidence>
<name>A7RJ08_NEMVE</name>
<comment type="similarity">
    <text evidence="2">Belongs to the polycystin family.</text>
</comment>
<dbReference type="AlphaFoldDB" id="A7RJ08"/>
<dbReference type="PANTHER" id="PTHR10877:SF150">
    <property type="entry name" value="REJ DOMAIN-CONTAINING PROTEIN"/>
    <property type="match status" value="1"/>
</dbReference>
<dbReference type="InParanoid" id="A7RJ08"/>
<evidence type="ECO:0000256" key="2">
    <source>
        <dbReference type="ARBA" id="ARBA00007200"/>
    </source>
</evidence>
<feature type="domain" description="Polycystin cation channel PKD1/PKD2" evidence="7">
    <location>
        <begin position="1"/>
        <end position="114"/>
    </location>
</feature>
<evidence type="ECO:0000256" key="5">
    <source>
        <dbReference type="ARBA" id="ARBA00023136"/>
    </source>
</evidence>
<dbReference type="OMA" id="IMNNGAF"/>
<dbReference type="PhylomeDB" id="A7RJ08"/>
<dbReference type="EMBL" id="DS469513">
    <property type="protein sequence ID" value="EDO48494.1"/>
    <property type="molecule type" value="Genomic_DNA"/>
</dbReference>
<proteinExistence type="inferred from homology"/>
<comment type="subcellular location">
    <subcellularLocation>
        <location evidence="1">Membrane</location>
        <topology evidence="1">Multi-pass membrane protein</topology>
    </subcellularLocation>
</comment>
<keyword evidence="4 6" id="KW-1133">Transmembrane helix</keyword>
<keyword evidence="5 6" id="KW-0472">Membrane</keyword>
<accession>A7RJ08</accession>
<dbReference type="HOGENOM" id="CLU_2078951_0_0_1"/>
<evidence type="ECO:0000256" key="6">
    <source>
        <dbReference type="SAM" id="Phobius"/>
    </source>
</evidence>
<keyword evidence="9" id="KW-1185">Reference proteome</keyword>
<dbReference type="Pfam" id="PF08016">
    <property type="entry name" value="PKD_channel"/>
    <property type="match status" value="1"/>
</dbReference>
<gene>
    <name evidence="8" type="ORF">NEMVEDRAFT_v1g83487</name>
</gene>
<dbReference type="STRING" id="45351.A7RJ08"/>
<feature type="transmembrane region" description="Helical" evidence="6">
    <location>
        <begin position="21"/>
        <end position="46"/>
    </location>
</feature>
<evidence type="ECO:0000313" key="9">
    <source>
        <dbReference type="Proteomes" id="UP000001593"/>
    </source>
</evidence>
<dbReference type="PANTHER" id="PTHR10877">
    <property type="entry name" value="POLYCYSTIN FAMILY MEMBER"/>
    <property type="match status" value="1"/>
</dbReference>
<dbReference type="eggNOG" id="KOG3599">
    <property type="taxonomic scope" value="Eukaryota"/>
</dbReference>
<evidence type="ECO:0000256" key="3">
    <source>
        <dbReference type="ARBA" id="ARBA00022692"/>
    </source>
</evidence>
<evidence type="ECO:0000256" key="4">
    <source>
        <dbReference type="ARBA" id="ARBA00022989"/>
    </source>
</evidence>
<sequence length="118" mass="13012">KLIRFNRHVALMLRSMGSASGLLISFSVVYIVAILAFSMLSCLAFGSSVQAYSNLLRSTRNIMNNGAFGGDIKFEDIKHSSPFIGPLYMFTLQVVILCVLTNMFIAILNFSYSIVSSE</sequence>
<dbReference type="InterPro" id="IPR051223">
    <property type="entry name" value="Polycystin"/>
</dbReference>
<feature type="non-terminal residue" evidence="8">
    <location>
        <position position="1"/>
    </location>
</feature>
<organism evidence="8 9">
    <name type="scientific">Nematostella vectensis</name>
    <name type="common">Starlet sea anemone</name>
    <dbReference type="NCBI Taxonomy" id="45351"/>
    <lineage>
        <taxon>Eukaryota</taxon>
        <taxon>Metazoa</taxon>
        <taxon>Cnidaria</taxon>
        <taxon>Anthozoa</taxon>
        <taxon>Hexacorallia</taxon>
        <taxon>Actiniaria</taxon>
        <taxon>Edwardsiidae</taxon>
        <taxon>Nematostella</taxon>
    </lineage>
</organism>
<feature type="non-terminal residue" evidence="8">
    <location>
        <position position="118"/>
    </location>
</feature>
<evidence type="ECO:0000259" key="7">
    <source>
        <dbReference type="Pfam" id="PF08016"/>
    </source>
</evidence>
<dbReference type="Proteomes" id="UP000001593">
    <property type="component" value="Unassembled WGS sequence"/>
</dbReference>
<dbReference type="GO" id="GO:0016020">
    <property type="term" value="C:membrane"/>
    <property type="evidence" value="ECO:0007669"/>
    <property type="project" value="UniProtKB-SubCell"/>
</dbReference>
<reference evidence="8 9" key="1">
    <citation type="journal article" date="2007" name="Science">
        <title>Sea anemone genome reveals ancestral eumetazoan gene repertoire and genomic organization.</title>
        <authorList>
            <person name="Putnam N.H."/>
            <person name="Srivastava M."/>
            <person name="Hellsten U."/>
            <person name="Dirks B."/>
            <person name="Chapman J."/>
            <person name="Salamov A."/>
            <person name="Terry A."/>
            <person name="Shapiro H."/>
            <person name="Lindquist E."/>
            <person name="Kapitonov V.V."/>
            <person name="Jurka J."/>
            <person name="Genikhovich G."/>
            <person name="Grigoriev I.V."/>
            <person name="Lucas S.M."/>
            <person name="Steele R.E."/>
            <person name="Finnerty J.R."/>
            <person name="Technau U."/>
            <person name="Martindale M.Q."/>
            <person name="Rokhsar D.S."/>
        </authorList>
    </citation>
    <scope>NUCLEOTIDE SEQUENCE [LARGE SCALE GENOMIC DNA]</scope>
    <source>
        <strain evidence="9">CH2 X CH6</strain>
    </source>
</reference>
<dbReference type="InterPro" id="IPR013122">
    <property type="entry name" value="PKD1_2_channel"/>
</dbReference>